<gene>
    <name evidence="4" type="primary">LOC111099451</name>
</gene>
<dbReference type="PANTHER" id="PTHR23080:SF141">
    <property type="entry name" value="TRANSPOSASE HELIX-TURN-HELIX DOMAIN-CONTAINING PROTEIN"/>
    <property type="match status" value="1"/>
</dbReference>
<sequence length="138" mass="16111">MRRRLLLKDVMKDDTSCKFYTGLSLAMFGFLFTFLSNSAKSMTYWRGGDTSNERKQTQKKGPKRVLSIKEEMILMLLTLRRGYDSISLSNMFGISDTLVSRIFATWTSLVSKELGFLIRWPSKEQVRYKRPACFKHFP</sequence>
<evidence type="ECO:0000259" key="2">
    <source>
        <dbReference type="Pfam" id="PF13613"/>
    </source>
</evidence>
<reference evidence="3" key="1">
    <citation type="submission" date="2024-06" db="UniProtKB">
        <authorList>
            <consortium name="RefSeq"/>
        </authorList>
    </citation>
    <scope>NUCLEOTIDE SEQUENCE [LARGE SCALE GENOMIC DNA]</scope>
</reference>
<accession>A0A8B8A712</accession>
<evidence type="ECO:0000313" key="4">
    <source>
        <dbReference type="RefSeq" id="XP_022286443.1"/>
    </source>
</evidence>
<dbReference type="OrthoDB" id="6041854at2759"/>
<dbReference type="PANTHER" id="PTHR23080">
    <property type="entry name" value="THAP DOMAIN PROTEIN"/>
    <property type="match status" value="1"/>
</dbReference>
<feature type="domain" description="Transposase Helix-turn-helix" evidence="2">
    <location>
        <begin position="66"/>
        <end position="114"/>
    </location>
</feature>
<evidence type="ECO:0000256" key="1">
    <source>
        <dbReference type="SAM" id="Phobius"/>
    </source>
</evidence>
<evidence type="ECO:0000313" key="3">
    <source>
        <dbReference type="Proteomes" id="UP000694844"/>
    </source>
</evidence>
<dbReference type="InterPro" id="IPR027805">
    <property type="entry name" value="Transposase_HTH_dom"/>
</dbReference>
<dbReference type="Pfam" id="PF13613">
    <property type="entry name" value="HTH_Tnp_4"/>
    <property type="match status" value="1"/>
</dbReference>
<reference evidence="4" key="2">
    <citation type="submission" date="2025-08" db="UniProtKB">
        <authorList>
            <consortium name="RefSeq"/>
        </authorList>
    </citation>
    <scope>IDENTIFICATION</scope>
    <source>
        <tissue evidence="4">Whole sample</tissue>
    </source>
</reference>
<dbReference type="RefSeq" id="XP_022286443.1">
    <property type="nucleotide sequence ID" value="XM_022430735.1"/>
</dbReference>
<protein>
    <submittedName>
        <fullName evidence="4">Uncharacterized protein LOC111099451</fullName>
    </submittedName>
</protein>
<organism evidence="3 4">
    <name type="scientific">Crassostrea virginica</name>
    <name type="common">Eastern oyster</name>
    <dbReference type="NCBI Taxonomy" id="6565"/>
    <lineage>
        <taxon>Eukaryota</taxon>
        <taxon>Metazoa</taxon>
        <taxon>Spiralia</taxon>
        <taxon>Lophotrochozoa</taxon>
        <taxon>Mollusca</taxon>
        <taxon>Bivalvia</taxon>
        <taxon>Autobranchia</taxon>
        <taxon>Pteriomorphia</taxon>
        <taxon>Ostreida</taxon>
        <taxon>Ostreoidea</taxon>
        <taxon>Ostreidae</taxon>
        <taxon>Crassostrea</taxon>
    </lineage>
</organism>
<proteinExistence type="predicted"/>
<dbReference type="Proteomes" id="UP000694844">
    <property type="component" value="Chromosome 1"/>
</dbReference>
<dbReference type="GeneID" id="111099451"/>
<keyword evidence="1" id="KW-0472">Membrane</keyword>
<keyword evidence="1" id="KW-0812">Transmembrane</keyword>
<dbReference type="AlphaFoldDB" id="A0A8B8A712"/>
<feature type="transmembrane region" description="Helical" evidence="1">
    <location>
        <begin position="20"/>
        <end position="37"/>
    </location>
</feature>
<dbReference type="KEGG" id="cvn:111099451"/>
<keyword evidence="3" id="KW-1185">Reference proteome</keyword>
<keyword evidence="1" id="KW-1133">Transmembrane helix</keyword>
<name>A0A8B8A712_CRAVI</name>